<comment type="caution">
    <text evidence="1">The sequence shown here is derived from an EMBL/GenBank/DDBJ whole genome shotgun (WGS) entry which is preliminary data.</text>
</comment>
<reference evidence="1" key="1">
    <citation type="submission" date="2021-02" db="EMBL/GenBank/DDBJ databases">
        <authorList>
            <person name="Nowell W R."/>
        </authorList>
    </citation>
    <scope>NUCLEOTIDE SEQUENCE</scope>
</reference>
<dbReference type="EMBL" id="CAJNOR010000157">
    <property type="protein sequence ID" value="CAF0821133.1"/>
    <property type="molecule type" value="Genomic_DNA"/>
</dbReference>
<proteinExistence type="predicted"/>
<name>A0A813UDA0_ADIRI</name>
<dbReference type="Proteomes" id="UP000663828">
    <property type="component" value="Unassembled WGS sequence"/>
</dbReference>
<keyword evidence="2" id="KW-1185">Reference proteome</keyword>
<evidence type="ECO:0008006" key="3">
    <source>
        <dbReference type="Google" id="ProtNLM"/>
    </source>
</evidence>
<sequence>MTTTTDFRPSNIQISMMTLAIIPKFRSSHLSVPDFKIINHTSTTNFTCFNHRPSDSPLEVNLSKVIPTNEIQLFTSILNQSAIHIRLESRNYVGVFHLLCYAKGEQSKGIRADIIVTAPPGVLQLAEKCRVYDRQYIKCVIRASTIARAVQNDYPVKFEFTEMAHSPDRLAYRPRFEFLKNESTKDNLTFKWQPTIDGEFPNGVRMHMKAFLPHIEDSSYYFDMTPIFQITPRFSLQTVSSNTIRMNVEPINPPVFCEKSVMQNLVSSVNRTWTVHEPNKSPYNIVNLRPKTIYRICMKCRQTQSDPEGIEQCQTISTNSLFLSCSIHWVRTDLSILSSKESQAWLDAVSQINQSTDEPFITVVELGDSMEIPLFNTRDVSTYQNRHIFKQNINKRVDCYLFENIIIPSSSANIYDSCYEALLTREIESNTAGIYVYTDDKFSSALGLIIVRITNSFQWFNGTKPFSFRKQPSIQNGTQLSLAFETTIYYNSNSDLRLYNQHIDGIVQQAKISIDHPDHSNNVHTFFAMDKLSCQRHEQIADDNLRLLTLVCLTEVIFQCPLSSGSTCWIENKRMSNIVLNINGLDFVSDRTVTVRIDV</sequence>
<gene>
    <name evidence="1" type="ORF">XAT740_LOCUS3966</name>
</gene>
<evidence type="ECO:0000313" key="1">
    <source>
        <dbReference type="EMBL" id="CAF0821133.1"/>
    </source>
</evidence>
<accession>A0A813UDA0</accession>
<organism evidence="1 2">
    <name type="scientific">Adineta ricciae</name>
    <name type="common">Rotifer</name>
    <dbReference type="NCBI Taxonomy" id="249248"/>
    <lineage>
        <taxon>Eukaryota</taxon>
        <taxon>Metazoa</taxon>
        <taxon>Spiralia</taxon>
        <taxon>Gnathifera</taxon>
        <taxon>Rotifera</taxon>
        <taxon>Eurotatoria</taxon>
        <taxon>Bdelloidea</taxon>
        <taxon>Adinetida</taxon>
        <taxon>Adinetidae</taxon>
        <taxon>Adineta</taxon>
    </lineage>
</organism>
<protein>
    <recommendedName>
        <fullName evidence="3">Fibronectin type-III domain-containing protein</fullName>
    </recommendedName>
</protein>
<dbReference type="AlphaFoldDB" id="A0A813UDA0"/>
<evidence type="ECO:0000313" key="2">
    <source>
        <dbReference type="Proteomes" id="UP000663828"/>
    </source>
</evidence>